<dbReference type="SUPFAM" id="SSF46785">
    <property type="entry name" value="Winged helix' DNA-binding domain"/>
    <property type="match status" value="1"/>
</dbReference>
<evidence type="ECO:0000259" key="1">
    <source>
        <dbReference type="Pfam" id="PF01978"/>
    </source>
</evidence>
<dbReference type="Proteomes" id="UP000199114">
    <property type="component" value="Unassembled WGS sequence"/>
</dbReference>
<dbReference type="Gene3D" id="1.10.10.10">
    <property type="entry name" value="Winged helix-like DNA-binding domain superfamily/Winged helix DNA-binding domain"/>
    <property type="match status" value="1"/>
</dbReference>
<reference evidence="4" key="1">
    <citation type="submission" date="2016-10" db="EMBL/GenBank/DDBJ databases">
        <authorList>
            <person name="Varghese N."/>
            <person name="Submissions S."/>
        </authorList>
    </citation>
    <scope>NUCLEOTIDE SEQUENCE [LARGE SCALE GENOMIC DNA]</scope>
    <source>
        <strain evidence="4">DSM 25055</strain>
    </source>
</reference>
<evidence type="ECO:0000313" key="3">
    <source>
        <dbReference type="EMBL" id="SEQ01397.1"/>
    </source>
</evidence>
<dbReference type="EMBL" id="FOFD01000001">
    <property type="protein sequence ID" value="SEQ01397.1"/>
    <property type="molecule type" value="Genomic_DNA"/>
</dbReference>
<dbReference type="AlphaFoldDB" id="A0A1H9CK35"/>
<protein>
    <submittedName>
        <fullName evidence="3">Sugar-specific transcriptional regulator TrmB</fullName>
    </submittedName>
</protein>
<accession>A0A1H9CK35</accession>
<name>A0A1H9CK35_9EURY</name>
<dbReference type="InterPro" id="IPR055860">
    <property type="entry name" value="DUF7437"/>
</dbReference>
<dbReference type="InterPro" id="IPR002831">
    <property type="entry name" value="Tscrpt_reg_TrmB_N"/>
</dbReference>
<evidence type="ECO:0000259" key="2">
    <source>
        <dbReference type="Pfam" id="PF24218"/>
    </source>
</evidence>
<dbReference type="STRING" id="1186196.SAMN04489841_1072"/>
<organism evidence="3 4">
    <name type="scientific">Natrinema salaciae</name>
    <dbReference type="NCBI Taxonomy" id="1186196"/>
    <lineage>
        <taxon>Archaea</taxon>
        <taxon>Methanobacteriati</taxon>
        <taxon>Methanobacteriota</taxon>
        <taxon>Stenosarchaea group</taxon>
        <taxon>Halobacteria</taxon>
        <taxon>Halobacteriales</taxon>
        <taxon>Natrialbaceae</taxon>
        <taxon>Natrinema</taxon>
    </lineage>
</organism>
<gene>
    <name evidence="3" type="ORF">SAMN04489841_1072</name>
</gene>
<feature type="domain" description="DUF7437" evidence="2">
    <location>
        <begin position="155"/>
        <end position="217"/>
    </location>
</feature>
<evidence type="ECO:0000313" key="4">
    <source>
        <dbReference type="Proteomes" id="UP000199114"/>
    </source>
</evidence>
<dbReference type="InterPro" id="IPR036388">
    <property type="entry name" value="WH-like_DNA-bd_sf"/>
</dbReference>
<feature type="domain" description="Transcription regulator TrmB N-terminal" evidence="1">
    <location>
        <begin position="76"/>
        <end position="125"/>
    </location>
</feature>
<dbReference type="Pfam" id="PF24218">
    <property type="entry name" value="DUF7437"/>
    <property type="match status" value="1"/>
</dbReference>
<sequence length="256" mass="28584">MKYPIEKSVVSLKYMDFELATMTSDRDCIRPDGGIDALDPPPIDIMDEETLEPEALAQNASRLETVVTLLNQPALARVYVYVCYWGPVSPPKIMEELDLSKSTVYEYVDRLVDLGLVDRDDSTRPQQLTAEPIIIVEQYVPIVITPTVLHALALQEIDEDVEYFIDRYGFGKLIAALRGAGLHFAGETTQRMVASDIDVRETEAMMIVYALQPALAAGQEHDPFFEHLFPDVRDRIELPNLGTTDDAPGHSSAAEE</sequence>
<keyword evidence="4" id="KW-1185">Reference proteome</keyword>
<dbReference type="Pfam" id="PF01978">
    <property type="entry name" value="TrmB"/>
    <property type="match status" value="1"/>
</dbReference>
<proteinExistence type="predicted"/>
<dbReference type="InterPro" id="IPR036390">
    <property type="entry name" value="WH_DNA-bd_sf"/>
</dbReference>